<dbReference type="InterPro" id="IPR010730">
    <property type="entry name" value="HET"/>
</dbReference>
<dbReference type="EMBL" id="JAUKUD010000004">
    <property type="protein sequence ID" value="KAK0745590.1"/>
    <property type="molecule type" value="Genomic_DNA"/>
</dbReference>
<accession>A0AA40K4H9</accession>
<proteinExistence type="predicted"/>
<dbReference type="AlphaFoldDB" id="A0AA40K4H9"/>
<evidence type="ECO:0000313" key="2">
    <source>
        <dbReference type="EMBL" id="KAK0745590.1"/>
    </source>
</evidence>
<sequence>MRLINTATLKLEGPFMGPLPPYAILSHTWGDEELSLQQYTASEPHAQSKGFQKIQSASAQAARGGHQYLWVDTVCI</sequence>
<feature type="domain" description="Heterokaryon incompatibility" evidence="1">
    <location>
        <begin position="22"/>
        <end position="76"/>
    </location>
</feature>
<dbReference type="Proteomes" id="UP001172155">
    <property type="component" value="Unassembled WGS sequence"/>
</dbReference>
<organism evidence="2 3">
    <name type="scientific">Schizothecium vesticola</name>
    <dbReference type="NCBI Taxonomy" id="314040"/>
    <lineage>
        <taxon>Eukaryota</taxon>
        <taxon>Fungi</taxon>
        <taxon>Dikarya</taxon>
        <taxon>Ascomycota</taxon>
        <taxon>Pezizomycotina</taxon>
        <taxon>Sordariomycetes</taxon>
        <taxon>Sordariomycetidae</taxon>
        <taxon>Sordariales</taxon>
        <taxon>Schizotheciaceae</taxon>
        <taxon>Schizothecium</taxon>
    </lineage>
</organism>
<evidence type="ECO:0000259" key="1">
    <source>
        <dbReference type="Pfam" id="PF06985"/>
    </source>
</evidence>
<reference evidence="2" key="1">
    <citation type="submission" date="2023-06" db="EMBL/GenBank/DDBJ databases">
        <title>Genome-scale phylogeny and comparative genomics of the fungal order Sordariales.</title>
        <authorList>
            <consortium name="Lawrence Berkeley National Laboratory"/>
            <person name="Hensen N."/>
            <person name="Bonometti L."/>
            <person name="Westerberg I."/>
            <person name="Brannstrom I.O."/>
            <person name="Guillou S."/>
            <person name="Cros-Aarteil S."/>
            <person name="Calhoun S."/>
            <person name="Haridas S."/>
            <person name="Kuo A."/>
            <person name="Mondo S."/>
            <person name="Pangilinan J."/>
            <person name="Riley R."/>
            <person name="LaButti K."/>
            <person name="Andreopoulos B."/>
            <person name="Lipzen A."/>
            <person name="Chen C."/>
            <person name="Yanf M."/>
            <person name="Daum C."/>
            <person name="Ng V."/>
            <person name="Clum A."/>
            <person name="Steindorff A."/>
            <person name="Ohm R."/>
            <person name="Martin F."/>
            <person name="Silar P."/>
            <person name="Natvig D."/>
            <person name="Lalanne C."/>
            <person name="Gautier V."/>
            <person name="Ament-velasquez S.L."/>
            <person name="Kruys A."/>
            <person name="Hutchinson M.I."/>
            <person name="Powell A.J."/>
            <person name="Barry K."/>
            <person name="Miller A.N."/>
            <person name="Grigoriev I.V."/>
            <person name="Debuchy R."/>
            <person name="Gladieux P."/>
            <person name="Thoren M.H."/>
            <person name="Johannesson H."/>
        </authorList>
    </citation>
    <scope>NUCLEOTIDE SEQUENCE</scope>
    <source>
        <strain evidence="2">SMH3187-1</strain>
    </source>
</reference>
<dbReference type="Pfam" id="PF06985">
    <property type="entry name" value="HET"/>
    <property type="match status" value="1"/>
</dbReference>
<keyword evidence="3" id="KW-1185">Reference proteome</keyword>
<dbReference type="PANTHER" id="PTHR10622">
    <property type="entry name" value="HET DOMAIN-CONTAINING PROTEIN"/>
    <property type="match status" value="1"/>
</dbReference>
<evidence type="ECO:0000313" key="3">
    <source>
        <dbReference type="Proteomes" id="UP001172155"/>
    </source>
</evidence>
<gene>
    <name evidence="2" type="ORF">B0T18DRAFT_367313</name>
</gene>
<comment type="caution">
    <text evidence="2">The sequence shown here is derived from an EMBL/GenBank/DDBJ whole genome shotgun (WGS) entry which is preliminary data.</text>
</comment>
<protein>
    <recommendedName>
        <fullName evidence="1">Heterokaryon incompatibility domain-containing protein</fullName>
    </recommendedName>
</protein>
<dbReference type="PANTHER" id="PTHR10622:SF10">
    <property type="entry name" value="HET DOMAIN-CONTAINING PROTEIN"/>
    <property type="match status" value="1"/>
</dbReference>
<name>A0AA40K4H9_9PEZI</name>